<dbReference type="Pfam" id="PF05908">
    <property type="entry name" value="Gamma_PGA_hydro"/>
    <property type="match status" value="1"/>
</dbReference>
<organism evidence="2 3">
    <name type="scientific">Micromonospora phaseoli</name>
    <dbReference type="NCBI Taxonomy" id="1144548"/>
    <lineage>
        <taxon>Bacteria</taxon>
        <taxon>Bacillati</taxon>
        <taxon>Actinomycetota</taxon>
        <taxon>Actinomycetes</taxon>
        <taxon>Micromonosporales</taxon>
        <taxon>Micromonosporaceae</taxon>
        <taxon>Micromonospora</taxon>
    </lineage>
</organism>
<feature type="signal peptide" evidence="1">
    <location>
        <begin position="1"/>
        <end position="33"/>
    </location>
</feature>
<dbReference type="Proteomes" id="UP000198707">
    <property type="component" value="Unassembled WGS sequence"/>
</dbReference>
<dbReference type="PROSITE" id="PS51318">
    <property type="entry name" value="TAT"/>
    <property type="match status" value="1"/>
</dbReference>
<dbReference type="InterPro" id="IPR006311">
    <property type="entry name" value="TAT_signal"/>
</dbReference>
<dbReference type="AlphaFoldDB" id="A0A1H6Z353"/>
<feature type="chain" id="PRO_5011593566" evidence="1">
    <location>
        <begin position="34"/>
        <end position="277"/>
    </location>
</feature>
<dbReference type="STRING" id="1144548.SAMN05443287_104355"/>
<dbReference type="OrthoDB" id="7721587at2"/>
<evidence type="ECO:0000313" key="2">
    <source>
        <dbReference type="EMBL" id="SEJ43365.1"/>
    </source>
</evidence>
<gene>
    <name evidence="2" type="ORF">SAMN05443287_104355</name>
</gene>
<dbReference type="EMBL" id="FNYV01000004">
    <property type="protein sequence ID" value="SEJ43365.1"/>
    <property type="molecule type" value="Genomic_DNA"/>
</dbReference>
<dbReference type="Gene3D" id="3.40.630.100">
    <property type="entry name" value="Poly-gamma-glutamate hydrolase, zinc-binding motif"/>
    <property type="match status" value="1"/>
</dbReference>
<keyword evidence="1" id="KW-0732">Signal</keyword>
<accession>A0A1H6Z353</accession>
<dbReference type="InterPro" id="IPR008585">
    <property type="entry name" value="Gamma_PGA_hydro"/>
</dbReference>
<dbReference type="RefSeq" id="WP_092380013.1">
    <property type="nucleotide sequence ID" value="NZ_BOPI01000005.1"/>
</dbReference>
<reference evidence="3" key="1">
    <citation type="submission" date="2016-10" db="EMBL/GenBank/DDBJ databases">
        <authorList>
            <person name="Varghese N."/>
            <person name="Submissions S."/>
        </authorList>
    </citation>
    <scope>NUCLEOTIDE SEQUENCE [LARGE SCALE GENOMIC DNA]</scope>
    <source>
        <strain evidence="3">CGMCC 4.7038</strain>
    </source>
</reference>
<dbReference type="InterPro" id="IPR038128">
    <property type="entry name" value="Gamma_PGA_hydro_sf"/>
</dbReference>
<evidence type="ECO:0000313" key="3">
    <source>
        <dbReference type="Proteomes" id="UP000198707"/>
    </source>
</evidence>
<name>A0A1H6Z353_9ACTN</name>
<proteinExistence type="predicted"/>
<keyword evidence="3" id="KW-1185">Reference proteome</keyword>
<evidence type="ECO:0000256" key="1">
    <source>
        <dbReference type="SAM" id="SignalP"/>
    </source>
</evidence>
<sequence>MTRIRRRTVLTALSAAAVAGPALLTVAPRPAVAVSDDLYQTNSELYASPTLVEGVDYARRFRRHGALDDDLVGTAGFPTTAVLAPHGGGIEVGTSELCLGVAGYHPATLAPTQSAGAVYDYWMFEGLRAANNGELHVTSTGCDDPQAESLSGGARYAVSLHGCTAGQLGLPDGTPAVAVGGLDVALRTYLLQEYAALGILALDAATAPELTALAGVHPRNIVNRTLSQAGAQLELSTPLRNAMFGTNTRAQRRHTTLPPFWSFVTATRAALEHRSAG</sequence>
<protein>
    <submittedName>
        <fullName evidence="2">Phage-related replication protein YjqB, UPF0714/DUF867 family</fullName>
    </submittedName>
</protein>